<dbReference type="OrthoDB" id="2503229at2759"/>
<keyword evidence="3" id="KW-1185">Reference proteome</keyword>
<dbReference type="Proteomes" id="UP000008783">
    <property type="component" value="Unassembled WGS sequence"/>
</dbReference>
<accession>E3KQK5</accession>
<organism evidence="2 3">
    <name type="scientific">Puccinia graminis f. sp. tritici (strain CRL 75-36-700-3 / race SCCL)</name>
    <name type="common">Black stem rust fungus</name>
    <dbReference type="NCBI Taxonomy" id="418459"/>
    <lineage>
        <taxon>Eukaryota</taxon>
        <taxon>Fungi</taxon>
        <taxon>Dikarya</taxon>
        <taxon>Basidiomycota</taxon>
        <taxon>Pucciniomycotina</taxon>
        <taxon>Pucciniomycetes</taxon>
        <taxon>Pucciniales</taxon>
        <taxon>Pucciniaceae</taxon>
        <taxon>Puccinia</taxon>
    </lineage>
</organism>
<dbReference type="VEuPathDB" id="FungiDB:PGTG_12962"/>
<sequence length="338" mass="38020">MRTDPQSTASAPNEDASGYATNQSQNGPHRSSRVTTPVQSRTLISTPADSRRSLVGAPNASANKRRRQVTASPQDSVKTSKRPAKVPKRPTYLPSRDSTQGNSQPPGSAILLSKVTQTTNSLASQAKDDYDYDQDSEVKIHAINSKARVRGHTNAEKSDDEEDNYSFVDDFFEPPFWKEGDVPGTLLNYKCKWCHITYRIHGTSRANLKSHRDGSAQLCKNNKGCKQRAKAKKEGHRLPKSVAEQQARKAKEIEKSKQTTLNGFLSAKKFERRVLNQIIVAWQVRQALPWSRIEDPYLRAAFLYANKDARLYSRKWAADEAKQLYVGLRKQVFDSLKV</sequence>
<name>E3KQK5_PUCGT</name>
<dbReference type="RefSeq" id="XP_003330999.2">
    <property type="nucleotide sequence ID" value="XM_003330951.2"/>
</dbReference>
<reference key="1">
    <citation type="submission" date="2007-01" db="EMBL/GenBank/DDBJ databases">
        <title>The Genome Sequence of Puccinia graminis f. sp. tritici Strain CRL 75-36-700-3.</title>
        <authorList>
            <consortium name="The Broad Institute Genome Sequencing Platform"/>
            <person name="Birren B."/>
            <person name="Lander E."/>
            <person name="Galagan J."/>
            <person name="Nusbaum C."/>
            <person name="Devon K."/>
            <person name="Cuomo C."/>
            <person name="Jaffe D."/>
            <person name="Butler J."/>
            <person name="Alvarez P."/>
            <person name="Gnerre S."/>
            <person name="Grabherr M."/>
            <person name="Mauceli E."/>
            <person name="Brockman W."/>
            <person name="Young S."/>
            <person name="LaButti K."/>
            <person name="Sykes S."/>
            <person name="DeCaprio D."/>
            <person name="Crawford M."/>
            <person name="Koehrsen M."/>
            <person name="Engels R."/>
            <person name="Montgomery P."/>
            <person name="Pearson M."/>
            <person name="Howarth C."/>
            <person name="Larson L."/>
            <person name="White J."/>
            <person name="Zeng Q."/>
            <person name="Kodira C."/>
            <person name="Yandava C."/>
            <person name="Alvarado L."/>
            <person name="O'Leary S."/>
            <person name="Szabo L."/>
            <person name="Dean R."/>
            <person name="Schein J."/>
        </authorList>
    </citation>
    <scope>NUCLEOTIDE SEQUENCE</scope>
    <source>
        <strain>CRL 75-36-700-3</strain>
    </source>
</reference>
<evidence type="ECO:0000313" key="2">
    <source>
        <dbReference type="EMBL" id="EFP86580.2"/>
    </source>
</evidence>
<feature type="compositionally biased region" description="Basic residues" evidence="1">
    <location>
        <begin position="79"/>
        <end position="88"/>
    </location>
</feature>
<feature type="region of interest" description="Disordered" evidence="1">
    <location>
        <begin position="1"/>
        <end position="109"/>
    </location>
</feature>
<dbReference type="PANTHER" id="PTHR47501">
    <property type="entry name" value="TRANSPOSASE-RELATED"/>
    <property type="match status" value="1"/>
</dbReference>
<dbReference type="PANTHER" id="PTHR47501:SF5">
    <property type="entry name" value="HAT C-TERMINAL DIMERISATION DOMAIN-CONTAINING PROTEIN"/>
    <property type="match status" value="1"/>
</dbReference>
<reference evidence="3" key="2">
    <citation type="journal article" date="2011" name="Proc. Natl. Acad. Sci. U.S.A.">
        <title>Obligate biotrophy features unraveled by the genomic analysis of rust fungi.</title>
        <authorList>
            <person name="Duplessis S."/>
            <person name="Cuomo C.A."/>
            <person name="Lin Y.-C."/>
            <person name="Aerts A."/>
            <person name="Tisserant E."/>
            <person name="Veneault-Fourrey C."/>
            <person name="Joly D.L."/>
            <person name="Hacquard S."/>
            <person name="Amselem J."/>
            <person name="Cantarel B.L."/>
            <person name="Chiu R."/>
            <person name="Coutinho P.M."/>
            <person name="Feau N."/>
            <person name="Field M."/>
            <person name="Frey P."/>
            <person name="Gelhaye E."/>
            <person name="Goldberg J."/>
            <person name="Grabherr M.G."/>
            <person name="Kodira C.D."/>
            <person name="Kohler A."/>
            <person name="Kuees U."/>
            <person name="Lindquist E.A."/>
            <person name="Lucas S.M."/>
            <person name="Mago R."/>
            <person name="Mauceli E."/>
            <person name="Morin E."/>
            <person name="Murat C."/>
            <person name="Pangilinan J.L."/>
            <person name="Park R."/>
            <person name="Pearson M."/>
            <person name="Quesneville H."/>
            <person name="Rouhier N."/>
            <person name="Sakthikumar S."/>
            <person name="Salamov A.A."/>
            <person name="Schmutz J."/>
            <person name="Selles B."/>
            <person name="Shapiro H."/>
            <person name="Tanguay P."/>
            <person name="Tuskan G.A."/>
            <person name="Henrissat B."/>
            <person name="Van de Peer Y."/>
            <person name="Rouze P."/>
            <person name="Ellis J.G."/>
            <person name="Dodds P.N."/>
            <person name="Schein J.E."/>
            <person name="Zhong S."/>
            <person name="Hamelin R.C."/>
            <person name="Grigoriev I.V."/>
            <person name="Szabo L.J."/>
            <person name="Martin F."/>
        </authorList>
    </citation>
    <scope>NUCLEOTIDE SEQUENCE [LARGE SCALE GENOMIC DNA]</scope>
    <source>
        <strain evidence="3">CRL 75-36-700-3 / race SCCL</strain>
    </source>
</reference>
<dbReference type="HOGENOM" id="CLU_050093_1_0_1"/>
<feature type="compositionally biased region" description="Polar residues" evidence="1">
    <location>
        <begin position="19"/>
        <end position="48"/>
    </location>
</feature>
<feature type="compositionally biased region" description="Polar residues" evidence="1">
    <location>
        <begin position="96"/>
        <end position="106"/>
    </location>
</feature>
<dbReference type="GeneID" id="10540680"/>
<protein>
    <submittedName>
        <fullName evidence="2">Uncharacterized protein</fullName>
    </submittedName>
</protein>
<feature type="compositionally biased region" description="Polar residues" evidence="1">
    <location>
        <begin position="1"/>
        <end position="11"/>
    </location>
</feature>
<dbReference type="InParanoid" id="E3KQK5"/>
<gene>
    <name evidence="2" type="ORF">PGTG_12962</name>
</gene>
<dbReference type="EMBL" id="DS178301">
    <property type="protein sequence ID" value="EFP86580.2"/>
    <property type="molecule type" value="Genomic_DNA"/>
</dbReference>
<dbReference type="KEGG" id="pgr:PGTG_12962"/>
<proteinExistence type="predicted"/>
<evidence type="ECO:0000313" key="3">
    <source>
        <dbReference type="Proteomes" id="UP000008783"/>
    </source>
</evidence>
<dbReference type="AlphaFoldDB" id="E3KQK5"/>
<evidence type="ECO:0000256" key="1">
    <source>
        <dbReference type="SAM" id="MobiDB-lite"/>
    </source>
</evidence>